<evidence type="ECO:0000256" key="1">
    <source>
        <dbReference type="SAM" id="MobiDB-lite"/>
    </source>
</evidence>
<dbReference type="EMBL" id="AAPJ01000002">
    <property type="protein sequence ID" value="EAS50859.1"/>
    <property type="molecule type" value="Genomic_DNA"/>
</dbReference>
<evidence type="ECO:0000313" key="3">
    <source>
        <dbReference type="Proteomes" id="UP000000321"/>
    </source>
</evidence>
<reference evidence="2 3" key="1">
    <citation type="journal article" date="2008" name="Appl. Environ. Microbiol.">
        <title>Genomic insights into Mn(II) oxidation by the marine alphaproteobacterium Aurantimonas sp. strain SI85-9A1.</title>
        <authorList>
            <person name="Dick G.J."/>
            <person name="Podell S."/>
            <person name="Johnson H.A."/>
            <person name="Rivera-Espinoza Y."/>
            <person name="Bernier-Latmani R."/>
            <person name="McCarthy J.K."/>
            <person name="Torpey J.W."/>
            <person name="Clement B.G."/>
            <person name="Gaasterland T."/>
            <person name="Tebo B.M."/>
        </authorList>
    </citation>
    <scope>NUCLEOTIDE SEQUENCE [LARGE SCALE GENOMIC DNA]</scope>
    <source>
        <strain evidence="2 3">SI85-9A1</strain>
    </source>
</reference>
<name>Q1YJL4_AURMS</name>
<proteinExistence type="predicted"/>
<organism evidence="2 3">
    <name type="scientific">Aurantimonas manganoxydans (strain ATCC BAA-1229 / DSM 21871 / SI85-9A1)</name>
    <dbReference type="NCBI Taxonomy" id="287752"/>
    <lineage>
        <taxon>Bacteria</taxon>
        <taxon>Pseudomonadati</taxon>
        <taxon>Pseudomonadota</taxon>
        <taxon>Alphaproteobacteria</taxon>
        <taxon>Hyphomicrobiales</taxon>
        <taxon>Aurantimonadaceae</taxon>
        <taxon>Aurantimonas</taxon>
    </lineage>
</organism>
<dbReference type="Proteomes" id="UP000000321">
    <property type="component" value="Unassembled WGS sequence"/>
</dbReference>
<comment type="caution">
    <text evidence="2">The sequence shown here is derived from an EMBL/GenBank/DDBJ whole genome shotgun (WGS) entry which is preliminary data.</text>
</comment>
<feature type="compositionally biased region" description="Low complexity" evidence="1">
    <location>
        <begin position="40"/>
        <end position="53"/>
    </location>
</feature>
<feature type="region of interest" description="Disordered" evidence="1">
    <location>
        <begin position="1"/>
        <end position="84"/>
    </location>
</feature>
<accession>Q1YJL4</accession>
<keyword evidence="3" id="KW-1185">Reference proteome</keyword>
<dbReference type="AlphaFoldDB" id="Q1YJL4"/>
<dbReference type="BioCyc" id="AURANTIMONAS:SI859A1_00985-MONOMER"/>
<gene>
    <name evidence="2" type="ORF">SI859A1_00985</name>
</gene>
<evidence type="ECO:0000313" key="2">
    <source>
        <dbReference type="EMBL" id="EAS50859.1"/>
    </source>
</evidence>
<protein>
    <submittedName>
        <fullName evidence="2">Uncharacterized protein</fullName>
    </submittedName>
</protein>
<dbReference type="HOGENOM" id="CLU_2058720_0_0_5"/>
<sequence length="119" mass="12912">MAKRSRETFSSPARRKQARSRSGFGASRLRSANQRRRFSSSRSASVSWGAAGRTVGQLPPGKARIRAGARPDEGRVSGRGSADIQATAFCKKTAPGTRDRESHPTSRTVLNLTTTFIYS</sequence>